<evidence type="ECO:0000313" key="8">
    <source>
        <dbReference type="EnsemblMetazoa" id="HelroP122964"/>
    </source>
</evidence>
<dbReference type="GO" id="GO:0005634">
    <property type="term" value="C:nucleus"/>
    <property type="evidence" value="ECO:0007669"/>
    <property type="project" value="UniProtKB-SubCell"/>
</dbReference>
<dbReference type="SMART" id="SM01014">
    <property type="entry name" value="ARID"/>
    <property type="match status" value="1"/>
</dbReference>
<proteinExistence type="predicted"/>
<evidence type="ECO:0000256" key="1">
    <source>
        <dbReference type="ARBA" id="ARBA00004123"/>
    </source>
</evidence>
<dbReference type="InParanoid" id="T1EGW5"/>
<dbReference type="EMBL" id="AMQM01003371">
    <property type="status" value="NOT_ANNOTATED_CDS"/>
    <property type="molecule type" value="Genomic_DNA"/>
</dbReference>
<dbReference type="AlphaFoldDB" id="T1EGW5"/>
<dbReference type="RefSeq" id="XP_009013808.1">
    <property type="nucleotide sequence ID" value="XM_009015560.1"/>
</dbReference>
<dbReference type="GO" id="GO:0006357">
    <property type="term" value="P:regulation of transcription by RNA polymerase II"/>
    <property type="evidence" value="ECO:0007669"/>
    <property type="project" value="InterPro"/>
</dbReference>
<evidence type="ECO:0000259" key="6">
    <source>
        <dbReference type="PROSITE" id="PS51011"/>
    </source>
</evidence>
<dbReference type="PROSITE" id="PS51011">
    <property type="entry name" value="ARID"/>
    <property type="match status" value="1"/>
</dbReference>
<dbReference type="Proteomes" id="UP000015101">
    <property type="component" value="Unassembled WGS sequence"/>
</dbReference>
<dbReference type="SUPFAM" id="SSF46774">
    <property type="entry name" value="ARID-like"/>
    <property type="match status" value="1"/>
</dbReference>
<dbReference type="GO" id="GO:0003677">
    <property type="term" value="F:DNA binding"/>
    <property type="evidence" value="ECO:0007669"/>
    <property type="project" value="UniProtKB-KW"/>
</dbReference>
<accession>T1EGW5</accession>
<reference evidence="8" key="3">
    <citation type="submission" date="2015-06" db="UniProtKB">
        <authorList>
            <consortium name="EnsemblMetazoa"/>
        </authorList>
    </citation>
    <scope>IDENTIFICATION</scope>
</reference>
<dbReference type="PANTHER" id="PTHR15348">
    <property type="entry name" value="AT-RICH INTERACTIVE DOMAIN-CONTAINING PROTEIN ARID DOMAIN- CONTAINING PROTEIN DEAD RINGER PROTEIN B-CELL REGULATOR OF IGH TRANSCRIPTION BRIGHT"/>
    <property type="match status" value="1"/>
</dbReference>
<keyword evidence="4" id="KW-0804">Transcription</keyword>
<dbReference type="EnsemblMetazoa" id="HelroT122964">
    <property type="protein sequence ID" value="HelroP122964"/>
    <property type="gene ID" value="HelroG122964"/>
</dbReference>
<dbReference type="FunFam" id="1.10.150.60:FF:000007">
    <property type="entry name" value="AT-rich interactive domain-containing protein 3C"/>
    <property type="match status" value="1"/>
</dbReference>
<keyword evidence="2" id="KW-0805">Transcription regulation</keyword>
<reference evidence="9" key="1">
    <citation type="submission" date="2012-12" db="EMBL/GenBank/DDBJ databases">
        <authorList>
            <person name="Hellsten U."/>
            <person name="Grimwood J."/>
            <person name="Chapman J.A."/>
            <person name="Shapiro H."/>
            <person name="Aerts A."/>
            <person name="Otillar R.P."/>
            <person name="Terry A.Y."/>
            <person name="Boore J.L."/>
            <person name="Simakov O."/>
            <person name="Marletaz F."/>
            <person name="Cho S.-J."/>
            <person name="Edsinger-Gonzales E."/>
            <person name="Havlak P."/>
            <person name="Kuo D.-H."/>
            <person name="Larsson T."/>
            <person name="Lv J."/>
            <person name="Arendt D."/>
            <person name="Savage R."/>
            <person name="Osoegawa K."/>
            <person name="de Jong P."/>
            <person name="Lindberg D.R."/>
            <person name="Seaver E.C."/>
            <person name="Weisblat D.A."/>
            <person name="Putnam N.H."/>
            <person name="Grigoriev I.V."/>
            <person name="Rokhsar D.S."/>
        </authorList>
    </citation>
    <scope>NUCLEOTIDE SEQUENCE</scope>
</reference>
<dbReference type="OrthoDB" id="10044343at2759"/>
<evidence type="ECO:0000256" key="4">
    <source>
        <dbReference type="ARBA" id="ARBA00023163"/>
    </source>
</evidence>
<keyword evidence="5" id="KW-0539">Nucleus</keyword>
<keyword evidence="9" id="KW-1185">Reference proteome</keyword>
<sequence>WTFEEQFKQVVLYEMSSEPKRKDFLDELFAFMQKRGTPVNRIPIMAKQTLDLYELFRLVVSKGGLVEVINKKLWREITKGLNLPSSITSAAFTLRTQYMKYLYPFECEKMKLSTLSELQSAIDGNRREGRRPGYG</sequence>
<keyword evidence="3" id="KW-0238">DNA-binding</keyword>
<dbReference type="PANTHER" id="PTHR15348:SF0">
    <property type="entry name" value="PROTEIN DEAD RINGER"/>
    <property type="match status" value="1"/>
</dbReference>
<dbReference type="OMA" id="YEMSSEP"/>
<evidence type="ECO:0000256" key="3">
    <source>
        <dbReference type="ARBA" id="ARBA00023125"/>
    </source>
</evidence>
<dbReference type="InterPro" id="IPR045147">
    <property type="entry name" value="ARI3A/B/C"/>
</dbReference>
<organism evidence="8 9">
    <name type="scientific">Helobdella robusta</name>
    <name type="common">Californian leech</name>
    <dbReference type="NCBI Taxonomy" id="6412"/>
    <lineage>
        <taxon>Eukaryota</taxon>
        <taxon>Metazoa</taxon>
        <taxon>Spiralia</taxon>
        <taxon>Lophotrochozoa</taxon>
        <taxon>Annelida</taxon>
        <taxon>Clitellata</taxon>
        <taxon>Hirudinea</taxon>
        <taxon>Rhynchobdellida</taxon>
        <taxon>Glossiphoniidae</taxon>
        <taxon>Helobdella</taxon>
    </lineage>
</organism>
<evidence type="ECO:0000313" key="9">
    <source>
        <dbReference type="Proteomes" id="UP000015101"/>
    </source>
</evidence>
<dbReference type="InterPro" id="IPR001606">
    <property type="entry name" value="ARID_dom"/>
</dbReference>
<dbReference type="InterPro" id="IPR036431">
    <property type="entry name" value="ARID_dom_sf"/>
</dbReference>
<dbReference type="Pfam" id="PF01388">
    <property type="entry name" value="ARID"/>
    <property type="match status" value="1"/>
</dbReference>
<dbReference type="KEGG" id="hro:HELRODRAFT_122964"/>
<dbReference type="STRING" id="6412.T1EGW5"/>
<evidence type="ECO:0000256" key="2">
    <source>
        <dbReference type="ARBA" id="ARBA00023015"/>
    </source>
</evidence>
<comment type="subcellular location">
    <subcellularLocation>
        <location evidence="1">Nucleus</location>
    </subcellularLocation>
</comment>
<gene>
    <name evidence="8" type="primary">20195815</name>
    <name evidence="7" type="ORF">HELRODRAFT_122964</name>
</gene>
<feature type="domain" description="ARID" evidence="6">
    <location>
        <begin position="18"/>
        <end position="110"/>
    </location>
</feature>
<evidence type="ECO:0000256" key="5">
    <source>
        <dbReference type="ARBA" id="ARBA00023242"/>
    </source>
</evidence>
<dbReference type="eggNOG" id="KOG2744">
    <property type="taxonomic scope" value="Eukaryota"/>
</dbReference>
<dbReference type="Gene3D" id="1.10.150.60">
    <property type="entry name" value="ARID DNA-binding domain"/>
    <property type="match status" value="1"/>
</dbReference>
<name>T1EGW5_HELRO</name>
<dbReference type="HOGENOM" id="CLU_135370_0_0_1"/>
<protein>
    <recommendedName>
        <fullName evidence="6">ARID domain-containing protein</fullName>
    </recommendedName>
</protein>
<dbReference type="SMART" id="SM00501">
    <property type="entry name" value="BRIGHT"/>
    <property type="match status" value="1"/>
</dbReference>
<dbReference type="EMBL" id="KB096134">
    <property type="protein sequence ID" value="ESO08019.1"/>
    <property type="molecule type" value="Genomic_DNA"/>
</dbReference>
<dbReference type="CTD" id="20195815"/>
<evidence type="ECO:0000313" key="7">
    <source>
        <dbReference type="EMBL" id="ESO08019.1"/>
    </source>
</evidence>
<reference evidence="7 9" key="2">
    <citation type="journal article" date="2013" name="Nature">
        <title>Insights into bilaterian evolution from three spiralian genomes.</title>
        <authorList>
            <person name="Simakov O."/>
            <person name="Marletaz F."/>
            <person name="Cho S.J."/>
            <person name="Edsinger-Gonzales E."/>
            <person name="Havlak P."/>
            <person name="Hellsten U."/>
            <person name="Kuo D.H."/>
            <person name="Larsson T."/>
            <person name="Lv J."/>
            <person name="Arendt D."/>
            <person name="Savage R."/>
            <person name="Osoegawa K."/>
            <person name="de Jong P."/>
            <person name="Grimwood J."/>
            <person name="Chapman J.A."/>
            <person name="Shapiro H."/>
            <person name="Aerts A."/>
            <person name="Otillar R.P."/>
            <person name="Terry A.Y."/>
            <person name="Boore J.L."/>
            <person name="Grigoriev I.V."/>
            <person name="Lindberg D.R."/>
            <person name="Seaver E.C."/>
            <person name="Weisblat D.A."/>
            <person name="Putnam N.H."/>
            <person name="Rokhsar D.S."/>
        </authorList>
    </citation>
    <scope>NUCLEOTIDE SEQUENCE</scope>
</reference>
<dbReference type="GeneID" id="20195815"/>